<dbReference type="Pfam" id="PF07963">
    <property type="entry name" value="N_methyl"/>
    <property type="match status" value="1"/>
</dbReference>
<dbReference type="Proteomes" id="UP001308776">
    <property type="component" value="Unassembled WGS sequence"/>
</dbReference>
<accession>A0ABU6FSB8</accession>
<keyword evidence="1" id="KW-0472">Membrane</keyword>
<protein>
    <submittedName>
        <fullName evidence="2">Prepilin-type N-terminal cleavage/methylation domain-containing protein</fullName>
    </submittedName>
</protein>
<dbReference type="PROSITE" id="PS00409">
    <property type="entry name" value="PROKAR_NTER_METHYL"/>
    <property type="match status" value="1"/>
</dbReference>
<dbReference type="EMBL" id="JAQGFR010000232">
    <property type="protein sequence ID" value="MEB8514798.1"/>
    <property type="molecule type" value="Genomic_DNA"/>
</dbReference>
<reference evidence="2 3" key="1">
    <citation type="submission" date="2022-11" db="EMBL/GenBank/DDBJ databases">
        <title>Comparative genomics analysis of Acidithiobacillus ferriphilus.</title>
        <authorList>
            <person name="Ma L."/>
        </authorList>
    </citation>
    <scope>NUCLEOTIDE SEQUENCE [LARGE SCALE GENOMIC DNA]</scope>
    <source>
        <strain evidence="2 3">DY15</strain>
    </source>
</reference>
<name>A0ABU6FSB8_9PROT</name>
<dbReference type="RefSeq" id="WP_155735288.1">
    <property type="nucleotide sequence ID" value="NZ_JAQGFK010000045.1"/>
</dbReference>
<organism evidence="2 3">
    <name type="scientific">Acidithiobacillus ferriphilus</name>
    <dbReference type="NCBI Taxonomy" id="1689834"/>
    <lineage>
        <taxon>Bacteria</taxon>
        <taxon>Pseudomonadati</taxon>
        <taxon>Pseudomonadota</taxon>
        <taxon>Acidithiobacillia</taxon>
        <taxon>Acidithiobacillales</taxon>
        <taxon>Acidithiobacillaceae</taxon>
        <taxon>Acidithiobacillus</taxon>
    </lineage>
</organism>
<gene>
    <name evidence="2" type="ORF">OW717_12215</name>
</gene>
<evidence type="ECO:0000256" key="1">
    <source>
        <dbReference type="SAM" id="Phobius"/>
    </source>
</evidence>
<dbReference type="SUPFAM" id="SSF54523">
    <property type="entry name" value="Pili subunits"/>
    <property type="match status" value="1"/>
</dbReference>
<sequence length="142" mass="15085">MSRVALRGKEHGVTLIELVMAMILLGFLAALIIPVVWYGRFGANPVPTAQATAIAQSTLEQGMVANYKSPFGNGCKGKPSPTPANSYGFSITTNCTKNTKNKLQGIPKKDAEYLTVQVSGPSGADITLGAWRTKYCFGSNCP</sequence>
<evidence type="ECO:0000313" key="2">
    <source>
        <dbReference type="EMBL" id="MEB8514798.1"/>
    </source>
</evidence>
<dbReference type="InterPro" id="IPR045584">
    <property type="entry name" value="Pilin-like"/>
</dbReference>
<feature type="transmembrane region" description="Helical" evidence="1">
    <location>
        <begin position="12"/>
        <end position="38"/>
    </location>
</feature>
<dbReference type="InterPro" id="IPR012902">
    <property type="entry name" value="N_methyl_site"/>
</dbReference>
<keyword evidence="3" id="KW-1185">Reference proteome</keyword>
<dbReference type="NCBIfam" id="TIGR02532">
    <property type="entry name" value="IV_pilin_GFxxxE"/>
    <property type="match status" value="1"/>
</dbReference>
<keyword evidence="1" id="KW-0812">Transmembrane</keyword>
<proteinExistence type="predicted"/>
<comment type="caution">
    <text evidence="2">The sequence shown here is derived from an EMBL/GenBank/DDBJ whole genome shotgun (WGS) entry which is preliminary data.</text>
</comment>
<evidence type="ECO:0000313" key="3">
    <source>
        <dbReference type="Proteomes" id="UP001308776"/>
    </source>
</evidence>
<keyword evidence="1" id="KW-1133">Transmembrane helix</keyword>